<dbReference type="PANTHER" id="PTHR37423">
    <property type="entry name" value="SOLUBLE LYTIC MUREIN TRANSGLYCOSYLASE-RELATED"/>
    <property type="match status" value="1"/>
</dbReference>
<name>A0A3B0Z5S5_9ZZZZ</name>
<dbReference type="CDD" id="cd16893">
    <property type="entry name" value="LT_MltC_MltE"/>
    <property type="match status" value="1"/>
</dbReference>
<reference evidence="2" key="1">
    <citation type="submission" date="2018-06" db="EMBL/GenBank/DDBJ databases">
        <authorList>
            <person name="Zhirakovskaya E."/>
        </authorList>
    </citation>
    <scope>NUCLEOTIDE SEQUENCE</scope>
</reference>
<dbReference type="SUPFAM" id="SSF53955">
    <property type="entry name" value="Lysozyme-like"/>
    <property type="match status" value="1"/>
</dbReference>
<dbReference type="GO" id="GO:0000270">
    <property type="term" value="P:peptidoglycan metabolic process"/>
    <property type="evidence" value="ECO:0007669"/>
    <property type="project" value="InterPro"/>
</dbReference>
<dbReference type="InterPro" id="IPR000189">
    <property type="entry name" value="Transglyc_AS"/>
</dbReference>
<dbReference type="Gene3D" id="1.10.530.10">
    <property type="match status" value="1"/>
</dbReference>
<dbReference type="AlphaFoldDB" id="A0A3B0Z5S5"/>
<dbReference type="PROSITE" id="PS00922">
    <property type="entry name" value="TRANSGLYCOSYLASE"/>
    <property type="match status" value="1"/>
</dbReference>
<gene>
    <name evidence="2" type="ORF">MNBD_GAMMA16-708</name>
</gene>
<dbReference type="GO" id="GO:0016020">
    <property type="term" value="C:membrane"/>
    <property type="evidence" value="ECO:0007669"/>
    <property type="project" value="InterPro"/>
</dbReference>
<sequence>MGTHARRVKIRAGMVFIVLSMSLSASSLLAAANKELESEFLKWQSSMQQEFIDYAAQEQKEYAAYKKEIEKQWQEFSGSTKKDWVEYSADKSTRSKVDFEIGEIVLEVVIPVEDPDAVAQTVKAEQENKQEQAAEAAQKKTEQVAKRKAAELARKKKLRKIALDKIKRRLAQIIADKSINKESPVQQQIKNKSGQVLTEKNVDKFVEQELAKKLIIEQKPYIAKDGKIRVVAQVKVAMVPEHLRIRADKFKDPVETYSRKYNIDSALIFAVIHTESHFNPKARSHIPAYGLMQLVPSSGGLDAYRFVKGKDQKPSPSYLYDPTNNIELGVAYLKLLSTREFRKVSNDLTKKYLIVASYNTGAGNVSRVWEGRRNLKASVQQINTMEPNAVYQKLIAELPYEETRKYLKKIVKREKIYQNF</sequence>
<feature type="domain" description="Transglycosylase SLT" evidence="1">
    <location>
        <begin position="254"/>
        <end position="376"/>
    </location>
</feature>
<dbReference type="EMBL" id="UOFO01000041">
    <property type="protein sequence ID" value="VAW84340.1"/>
    <property type="molecule type" value="Genomic_DNA"/>
</dbReference>
<dbReference type="InterPro" id="IPR023346">
    <property type="entry name" value="Lysozyme-like_dom_sf"/>
</dbReference>
<dbReference type="GO" id="GO:0008933">
    <property type="term" value="F:peptidoglycan lytic transglycosylase activity"/>
    <property type="evidence" value="ECO:0007669"/>
    <property type="project" value="InterPro"/>
</dbReference>
<dbReference type="InterPro" id="IPR008258">
    <property type="entry name" value="Transglycosylase_SLT_dom_1"/>
</dbReference>
<evidence type="ECO:0000259" key="1">
    <source>
        <dbReference type="Pfam" id="PF01464"/>
    </source>
</evidence>
<dbReference type="Pfam" id="PF01464">
    <property type="entry name" value="SLT"/>
    <property type="match status" value="1"/>
</dbReference>
<organism evidence="2">
    <name type="scientific">hydrothermal vent metagenome</name>
    <dbReference type="NCBI Taxonomy" id="652676"/>
    <lineage>
        <taxon>unclassified sequences</taxon>
        <taxon>metagenomes</taxon>
        <taxon>ecological metagenomes</taxon>
    </lineage>
</organism>
<accession>A0A3B0Z5S5</accession>
<proteinExistence type="predicted"/>
<evidence type="ECO:0000313" key="2">
    <source>
        <dbReference type="EMBL" id="VAW84340.1"/>
    </source>
</evidence>
<dbReference type="PANTHER" id="PTHR37423:SF2">
    <property type="entry name" value="MEMBRANE-BOUND LYTIC MUREIN TRANSGLYCOSYLASE C"/>
    <property type="match status" value="1"/>
</dbReference>
<protein>
    <submittedName>
        <fullName evidence="2">Membrane-bound lytic murein transglycosylase C</fullName>
    </submittedName>
</protein>